<dbReference type="RefSeq" id="WP_196989871.1">
    <property type="nucleotide sequence ID" value="NZ_JADWYR010000001.1"/>
</dbReference>
<protein>
    <submittedName>
        <fullName evidence="2">Gliding motility lipoprotein GldH</fullName>
    </submittedName>
</protein>
<dbReference type="EMBL" id="JADWYR010000001">
    <property type="protein sequence ID" value="MBG9375844.1"/>
    <property type="molecule type" value="Genomic_DNA"/>
</dbReference>
<evidence type="ECO:0000313" key="2">
    <source>
        <dbReference type="EMBL" id="MBG9375844.1"/>
    </source>
</evidence>
<keyword evidence="3" id="KW-1185">Reference proteome</keyword>
<organism evidence="2 3">
    <name type="scientific">Panacibacter microcysteis</name>
    <dbReference type="NCBI Taxonomy" id="2793269"/>
    <lineage>
        <taxon>Bacteria</taxon>
        <taxon>Pseudomonadati</taxon>
        <taxon>Bacteroidota</taxon>
        <taxon>Chitinophagia</taxon>
        <taxon>Chitinophagales</taxon>
        <taxon>Chitinophagaceae</taxon>
        <taxon>Panacibacter</taxon>
    </lineage>
</organism>
<feature type="chain" id="PRO_5037435691" evidence="1">
    <location>
        <begin position="19"/>
        <end position="153"/>
    </location>
</feature>
<name>A0A931E638_9BACT</name>
<evidence type="ECO:0000256" key="1">
    <source>
        <dbReference type="SAM" id="SignalP"/>
    </source>
</evidence>
<keyword evidence="1" id="KW-0732">Signal</keyword>
<dbReference type="Proteomes" id="UP000628448">
    <property type="component" value="Unassembled WGS sequence"/>
</dbReference>
<dbReference type="NCBIfam" id="TIGR03511">
    <property type="entry name" value="GldH_lipo"/>
    <property type="match status" value="1"/>
</dbReference>
<evidence type="ECO:0000313" key="3">
    <source>
        <dbReference type="Proteomes" id="UP000628448"/>
    </source>
</evidence>
<keyword evidence="2" id="KW-0449">Lipoprotein</keyword>
<reference evidence="2" key="1">
    <citation type="submission" date="2020-11" db="EMBL/GenBank/DDBJ databases">
        <title>Bacterial whole genome sequence for Panacibacter sp. DH6.</title>
        <authorList>
            <person name="Le V."/>
            <person name="Ko S."/>
            <person name="Ahn C.-Y."/>
            <person name="Oh H.-M."/>
        </authorList>
    </citation>
    <scope>NUCLEOTIDE SEQUENCE</scope>
    <source>
        <strain evidence="2">DH6</strain>
    </source>
</reference>
<feature type="signal peptide" evidence="1">
    <location>
        <begin position="1"/>
        <end position="18"/>
    </location>
</feature>
<sequence length="153" mass="17758">MKKLLLFLLIAVCFSACDTINIYEKTKAFPKHAWSSKEKLSFNFTITDTTAPYNIFAVLRHEDAYHFNNIWLSVTTINPEKKTDNQRIELKLGDNNKWFGNAMDDIIEQRILLTKFPVKLKAGEYTFTLQQIMREDPLPNMLNAGIRVEKAVQ</sequence>
<comment type="caution">
    <text evidence="2">The sequence shown here is derived from an EMBL/GenBank/DDBJ whole genome shotgun (WGS) entry which is preliminary data.</text>
</comment>
<dbReference type="Pfam" id="PF14109">
    <property type="entry name" value="GldH_lipo"/>
    <property type="match status" value="1"/>
</dbReference>
<dbReference type="AlphaFoldDB" id="A0A931E638"/>
<dbReference type="InterPro" id="IPR020018">
    <property type="entry name" value="Motility-assoc_lipoprot_GldH"/>
</dbReference>
<gene>
    <name evidence="2" type="ORF">I5907_06330</name>
</gene>
<proteinExistence type="predicted"/>
<accession>A0A931E638</accession>